<dbReference type="PANTHER" id="PTHR34047:SF10">
    <property type="entry name" value="GROUP II INTRON-ASSOCIATED OPEN READING FRAME"/>
    <property type="match status" value="1"/>
</dbReference>
<gene>
    <name evidence="2" type="primary">ltrA</name>
    <name evidence="2" type="ORF">KA717_21280</name>
</gene>
<dbReference type="InterPro" id="IPR030931">
    <property type="entry name" value="Group_II_RT_mat"/>
</dbReference>
<accession>A0A977KU75</accession>
<dbReference type="InterPro" id="IPR025960">
    <property type="entry name" value="RVT_N"/>
</dbReference>
<dbReference type="InterPro" id="IPR051083">
    <property type="entry name" value="GrpII_Intron_Splice-Mob/Def"/>
</dbReference>
<dbReference type="GO" id="GO:0004519">
    <property type="term" value="F:endonuclease activity"/>
    <property type="evidence" value="ECO:0007669"/>
    <property type="project" value="InterPro"/>
</dbReference>
<dbReference type="NCBIfam" id="TIGR04416">
    <property type="entry name" value="group_II_RT_mat"/>
    <property type="match status" value="1"/>
</dbReference>
<evidence type="ECO:0000259" key="1">
    <source>
        <dbReference type="PROSITE" id="PS50878"/>
    </source>
</evidence>
<keyword evidence="2" id="KW-0695">RNA-directed DNA polymerase</keyword>
<dbReference type="InterPro" id="IPR013597">
    <property type="entry name" value="Mat_intron_G2"/>
</dbReference>
<sequence length="601" mass="70158">MTNAISSSTKRKVKYPESTHWSEINWRKVERKVYKLQKRIYKATQEGNHRTAKSLQKTLLNSWSAKALAVKKVTQENRGKKTAGVDGIKQLTPSQRLKLVNELKLKSKSKPVKRVWIPKPNKDEKRPLGIPTIEERARQALVKMALEPEWESKFEPNSFGFRPAKSTHDACGMVFSALSKSEEKWVLDADISGCFDNIDHQYLLDKVNATPKIRRQIKAWLKSGAIDFYGIKDNKGFSPTSKGTPQGGIISPLLANIALHGLETDLKEWLWSEKKYRKKYYNICTNSMHSLSQQQTKATLTVVRYADDFVVIHEDKDIIEECQEVIQKFLTPIGLTLREDKTSIKSSREGFDFLGFNFKQYKTGLYRSNKLSNGKPTGYTTLIKPSRKAIKEHYGRLAEIIDHCKSAPQEVLIKRLNPIIKGWANYYRFANSKETFGKLDHLLFWKLRKWARRRHPQKPRGWVDNKYFHTMDTNKDRKWEFSDNNTTLHAHSDTKIERHIRVKGHASIYDGNEAYWANRVKHHPTIRPRVLKLMSRQKGVCPYCHNPFRIDDKWEIDHIVPTYKGGKDYYYNLQLLHLDCHDKKTRIDMKEETCRENKVQR</sequence>
<evidence type="ECO:0000313" key="2">
    <source>
        <dbReference type="EMBL" id="UXE58580.1"/>
    </source>
</evidence>
<keyword evidence="2" id="KW-0808">Transferase</keyword>
<dbReference type="EC" id="2.7.7.49" evidence="2"/>
<dbReference type="Pfam" id="PF13655">
    <property type="entry name" value="RVT_N"/>
    <property type="match status" value="1"/>
</dbReference>
<dbReference type="PROSITE" id="PS50878">
    <property type="entry name" value="RT_POL"/>
    <property type="match status" value="1"/>
</dbReference>
<reference evidence="2" key="1">
    <citation type="submission" date="2021-04" db="EMBL/GenBank/DDBJ databases">
        <title>Genome sequence of Woronichinia naegeliana from Washington state freshwater lake bloom.</title>
        <authorList>
            <person name="Dreher T.W."/>
        </authorList>
    </citation>
    <scope>NUCLEOTIDE SEQUENCE</scope>
    <source>
        <strain evidence="2">WA131</strain>
    </source>
</reference>
<dbReference type="KEGG" id="wna:KA717_21280"/>
<feature type="domain" description="Reverse transcriptase" evidence="1">
    <location>
        <begin position="98"/>
        <end position="358"/>
    </location>
</feature>
<dbReference type="GO" id="GO:0008270">
    <property type="term" value="F:zinc ion binding"/>
    <property type="evidence" value="ECO:0007669"/>
    <property type="project" value="InterPro"/>
</dbReference>
<dbReference type="PANTHER" id="PTHR34047">
    <property type="entry name" value="NUCLEAR INTRON MATURASE 1, MITOCHONDRIAL-RELATED"/>
    <property type="match status" value="1"/>
</dbReference>
<dbReference type="EMBL" id="CP073041">
    <property type="protein sequence ID" value="UXE58580.1"/>
    <property type="molecule type" value="Genomic_DNA"/>
</dbReference>
<dbReference type="InterPro" id="IPR000477">
    <property type="entry name" value="RT_dom"/>
</dbReference>
<keyword evidence="2" id="KW-0548">Nucleotidyltransferase</keyword>
<proteinExistence type="predicted"/>
<dbReference type="Pfam" id="PF08388">
    <property type="entry name" value="GIIM"/>
    <property type="match status" value="1"/>
</dbReference>
<organism evidence="2">
    <name type="scientific">Woronichinia naegeliana WA131</name>
    <dbReference type="NCBI Taxonomy" id="2824559"/>
    <lineage>
        <taxon>Bacteria</taxon>
        <taxon>Bacillati</taxon>
        <taxon>Cyanobacteriota</taxon>
        <taxon>Cyanophyceae</taxon>
        <taxon>Synechococcales</taxon>
        <taxon>Coelosphaeriaceae</taxon>
        <taxon>Woronichinia</taxon>
    </lineage>
</organism>
<dbReference type="SUPFAM" id="SSF56672">
    <property type="entry name" value="DNA/RNA polymerases"/>
    <property type="match status" value="1"/>
</dbReference>
<dbReference type="AlphaFoldDB" id="A0A977KU75"/>
<dbReference type="Pfam" id="PF01844">
    <property type="entry name" value="HNH"/>
    <property type="match status" value="1"/>
</dbReference>
<dbReference type="Gene3D" id="1.10.30.50">
    <property type="match status" value="1"/>
</dbReference>
<dbReference type="InterPro" id="IPR002711">
    <property type="entry name" value="HNH"/>
</dbReference>
<dbReference type="SMART" id="SM00507">
    <property type="entry name" value="HNHc"/>
    <property type="match status" value="1"/>
</dbReference>
<dbReference type="CDD" id="cd01651">
    <property type="entry name" value="RT_G2_intron"/>
    <property type="match status" value="1"/>
</dbReference>
<dbReference type="InterPro" id="IPR003615">
    <property type="entry name" value="HNH_nuc"/>
</dbReference>
<dbReference type="CDD" id="cd00085">
    <property type="entry name" value="HNHc"/>
    <property type="match status" value="1"/>
</dbReference>
<name>A0A977KU75_9CYAN</name>
<dbReference type="Proteomes" id="UP001065613">
    <property type="component" value="Chromosome"/>
</dbReference>
<dbReference type="GO" id="GO:0003964">
    <property type="term" value="F:RNA-directed DNA polymerase activity"/>
    <property type="evidence" value="ECO:0007669"/>
    <property type="project" value="UniProtKB-KW"/>
</dbReference>
<dbReference type="GO" id="GO:0003676">
    <property type="term" value="F:nucleic acid binding"/>
    <property type="evidence" value="ECO:0007669"/>
    <property type="project" value="InterPro"/>
</dbReference>
<protein>
    <submittedName>
        <fullName evidence="2">Group II intron reverse transcriptase/maturase</fullName>
        <ecNumber evidence="2">2.7.7.49</ecNumber>
    </submittedName>
</protein>
<dbReference type="Pfam" id="PF00078">
    <property type="entry name" value="RVT_1"/>
    <property type="match status" value="1"/>
</dbReference>
<dbReference type="InterPro" id="IPR043502">
    <property type="entry name" value="DNA/RNA_pol_sf"/>
</dbReference>